<dbReference type="AlphaFoldDB" id="A0A561PC57"/>
<dbReference type="InterPro" id="IPR018060">
    <property type="entry name" value="HTH_AraC"/>
</dbReference>
<protein>
    <submittedName>
        <fullName evidence="5">AraC family transcriptional regulator</fullName>
    </submittedName>
</protein>
<dbReference type="GO" id="GO:0043565">
    <property type="term" value="F:sequence-specific DNA binding"/>
    <property type="evidence" value="ECO:0007669"/>
    <property type="project" value="InterPro"/>
</dbReference>
<keyword evidence="3" id="KW-0804">Transcription</keyword>
<keyword evidence="6" id="KW-1185">Reference proteome</keyword>
<dbReference type="SUPFAM" id="SSF46689">
    <property type="entry name" value="Homeodomain-like"/>
    <property type="match status" value="2"/>
</dbReference>
<name>A0A561PC57_9BACT</name>
<dbReference type="EMBL" id="VIWO01000008">
    <property type="protein sequence ID" value="TWF35688.1"/>
    <property type="molecule type" value="Genomic_DNA"/>
</dbReference>
<dbReference type="GO" id="GO:0003700">
    <property type="term" value="F:DNA-binding transcription factor activity"/>
    <property type="evidence" value="ECO:0007669"/>
    <property type="project" value="InterPro"/>
</dbReference>
<organism evidence="5 6">
    <name type="scientific">Chitinophaga polysaccharea</name>
    <dbReference type="NCBI Taxonomy" id="1293035"/>
    <lineage>
        <taxon>Bacteria</taxon>
        <taxon>Pseudomonadati</taxon>
        <taxon>Bacteroidota</taxon>
        <taxon>Chitinophagia</taxon>
        <taxon>Chitinophagales</taxon>
        <taxon>Chitinophagaceae</taxon>
        <taxon>Chitinophaga</taxon>
    </lineage>
</organism>
<proteinExistence type="predicted"/>
<evidence type="ECO:0000259" key="4">
    <source>
        <dbReference type="PROSITE" id="PS01124"/>
    </source>
</evidence>
<evidence type="ECO:0000256" key="3">
    <source>
        <dbReference type="ARBA" id="ARBA00023163"/>
    </source>
</evidence>
<evidence type="ECO:0000313" key="6">
    <source>
        <dbReference type="Proteomes" id="UP000320811"/>
    </source>
</evidence>
<comment type="caution">
    <text evidence="5">The sequence shown here is derived from an EMBL/GenBank/DDBJ whole genome shotgun (WGS) entry which is preliminary data.</text>
</comment>
<dbReference type="OrthoDB" id="1410704at2"/>
<evidence type="ECO:0000256" key="2">
    <source>
        <dbReference type="ARBA" id="ARBA00023125"/>
    </source>
</evidence>
<evidence type="ECO:0000256" key="1">
    <source>
        <dbReference type="ARBA" id="ARBA00023015"/>
    </source>
</evidence>
<dbReference type="PANTHER" id="PTHR43280:SF27">
    <property type="entry name" value="TRANSCRIPTIONAL REGULATOR MTLR"/>
    <property type="match status" value="1"/>
</dbReference>
<keyword evidence="2" id="KW-0238">DNA-binding</keyword>
<dbReference type="InterPro" id="IPR009057">
    <property type="entry name" value="Homeodomain-like_sf"/>
</dbReference>
<dbReference type="PANTHER" id="PTHR43280">
    <property type="entry name" value="ARAC-FAMILY TRANSCRIPTIONAL REGULATOR"/>
    <property type="match status" value="1"/>
</dbReference>
<dbReference type="Gene3D" id="1.10.10.60">
    <property type="entry name" value="Homeodomain-like"/>
    <property type="match status" value="2"/>
</dbReference>
<dbReference type="InterPro" id="IPR018062">
    <property type="entry name" value="HTH_AraC-typ_CS"/>
</dbReference>
<dbReference type="Pfam" id="PF12833">
    <property type="entry name" value="HTH_18"/>
    <property type="match status" value="1"/>
</dbReference>
<gene>
    <name evidence="5" type="ORF">FHW36_10844</name>
</gene>
<reference evidence="5 6" key="1">
    <citation type="submission" date="2019-06" db="EMBL/GenBank/DDBJ databases">
        <title>Sorghum-associated microbial communities from plants grown in Nebraska, USA.</title>
        <authorList>
            <person name="Schachtman D."/>
        </authorList>
    </citation>
    <scope>NUCLEOTIDE SEQUENCE [LARGE SCALE GENOMIC DNA]</scope>
    <source>
        <strain evidence="5 6">1209</strain>
    </source>
</reference>
<dbReference type="Proteomes" id="UP000320811">
    <property type="component" value="Unassembled WGS sequence"/>
</dbReference>
<accession>A0A561PC57</accession>
<dbReference type="PROSITE" id="PS01124">
    <property type="entry name" value="HTH_ARAC_FAMILY_2"/>
    <property type="match status" value="1"/>
</dbReference>
<keyword evidence="1" id="KW-0805">Transcription regulation</keyword>
<feature type="domain" description="HTH araC/xylS-type" evidence="4">
    <location>
        <begin position="185"/>
        <end position="283"/>
    </location>
</feature>
<evidence type="ECO:0000313" key="5">
    <source>
        <dbReference type="EMBL" id="TWF35688.1"/>
    </source>
</evidence>
<dbReference type="RefSeq" id="WP_145672838.1">
    <property type="nucleotide sequence ID" value="NZ_VIWO01000008.1"/>
</dbReference>
<sequence length="288" mass="33247">MKYLYENFTFPADQSFTIRREVLEMKEYNTFKSHVNFEIALLDNCQGKRFIGDHIADFDGPELVLLGSYLPHCWQYQGLQDYTQPPRAYVVHFFPNFMDSVIMGNPEAKELNILFGRAARGVLFSGDTIIQARFILEQMLGAKGLRKIAWMIELLDLLAHSKDGTMLSSPYFNILRTSTQEQRITQVFDYVYKNFKENITLGDAAAIIHMSTSGFCRYFKQKTNKTFIEILKELRIGHAAKLLLAGTHSISTACYESGYNNLSNFNKHFKEVEGLSPSNFLKQYRIRH</sequence>
<dbReference type="PROSITE" id="PS00041">
    <property type="entry name" value="HTH_ARAC_FAMILY_1"/>
    <property type="match status" value="1"/>
</dbReference>
<dbReference type="SMART" id="SM00342">
    <property type="entry name" value="HTH_ARAC"/>
    <property type="match status" value="1"/>
</dbReference>